<accession>A0ACC2WL77</accession>
<protein>
    <submittedName>
        <fullName evidence="1">Uncharacterized protein</fullName>
    </submittedName>
</protein>
<evidence type="ECO:0000313" key="2">
    <source>
        <dbReference type="Proteomes" id="UP001230649"/>
    </source>
</evidence>
<proteinExistence type="predicted"/>
<dbReference type="Proteomes" id="UP001230649">
    <property type="component" value="Unassembled WGS sequence"/>
</dbReference>
<evidence type="ECO:0000313" key="1">
    <source>
        <dbReference type="EMBL" id="KAJ9111856.1"/>
    </source>
</evidence>
<organism evidence="1 2">
    <name type="scientific">Naganishia adeliensis</name>
    <dbReference type="NCBI Taxonomy" id="92952"/>
    <lineage>
        <taxon>Eukaryota</taxon>
        <taxon>Fungi</taxon>
        <taxon>Dikarya</taxon>
        <taxon>Basidiomycota</taxon>
        <taxon>Agaricomycotina</taxon>
        <taxon>Tremellomycetes</taxon>
        <taxon>Filobasidiales</taxon>
        <taxon>Filobasidiaceae</taxon>
        <taxon>Naganishia</taxon>
    </lineage>
</organism>
<comment type="caution">
    <text evidence="1">The sequence shown here is derived from an EMBL/GenBank/DDBJ whole genome shotgun (WGS) entry which is preliminary data.</text>
</comment>
<name>A0ACC2WL77_9TREE</name>
<keyword evidence="2" id="KW-1185">Reference proteome</keyword>
<reference evidence="1" key="1">
    <citation type="submission" date="2023-04" db="EMBL/GenBank/DDBJ databases">
        <title>Draft Genome sequencing of Naganishia species isolated from polar environments using Oxford Nanopore Technology.</title>
        <authorList>
            <person name="Leo P."/>
            <person name="Venkateswaran K."/>
        </authorList>
    </citation>
    <scope>NUCLEOTIDE SEQUENCE</scope>
    <source>
        <strain evidence="1">MNA-CCFEE 5262</strain>
    </source>
</reference>
<dbReference type="EMBL" id="JASBWS010000017">
    <property type="protein sequence ID" value="KAJ9111856.1"/>
    <property type="molecule type" value="Genomic_DNA"/>
</dbReference>
<gene>
    <name evidence="1" type="ORF">QFC20_002443</name>
</gene>
<sequence length="932" mass="99698">MATVESPYSRPAFHSQHSSSDHDFLSASERNQTALHYGFENSHAQSYAAPTSPLHQSYNTQQFSYMTSQGNYHQPNSWENSNQNGQHSTSQPHTLHQQAWQAALQGMASAPSPSFDGTRSSTPLENQHVITDLRSSSGTLSSSNQAGSTSSATPTSQPYHPYRRQPGNMKRSRSSDGDLSGVGRSANSLSVVPVQSTSLSATVNSPSDTVVQTPNTADQFRQRPRVESVGSADSRSSFHDKSKIAVAVRAGRIPVPKLMEVAEGMQMAQGQNSRSVSMPEAPPQPAVGNDSVHRSISSNDLGNGKSKGNHKRQSSSTSSVGAVVRPTLGQGLPSTFSTGGSSSTPPSLVVASSASSIPLAPVVSPERPTRTVDVRSSATKDKSDISVNKGGLKGRLQRALNKNSDKEKTGNPTISSPIGEPRHSGLPASGSAPGSVQHSAGPSGRSVSNPQQSLPQPTSQPHPGLGNRRPSNSSFAPSFIEPLNGNAGKGKRNLFSMRNASTDNISIGSTVSSASMMIRKMGALGKLARRNSLAGISKIFKNKDDEDGIIVPEPKMGDESSPSGTKPKNEKKKKKGLFGSSKSQPANSATDFATAKPTGIDGQTAEDLTPAAKLARQHTLRTKSEEARKAAAAARASRQLPPASAYGQGPAQSTQPDVSHEEVDDVDKVAAQLSQFSLSGDAIADAPVEDDQYGDAPELTESYDDEYGAEDGSSVDGEGSDDEGEYVWGRSYRDRYAIPARGILKRTSTFDSAPQTGGPQQWPRVRAISSENANYRQPGPLAKIPSYDPDHLDGKHNKHDHNYDPFSQSFSPFESNIDREPLADHLNFPYAHPGLNLSAPVLSSMSLNLPGGGKPHRSATSPPIEKRNINWAPECAIYHTFHAEVYDRRSEPATCNRLTPQLAQQIKDELNGYKMEEMDVHPSSRIHTHFFV</sequence>